<dbReference type="Pfam" id="PF00114">
    <property type="entry name" value="Pilin"/>
    <property type="match status" value="1"/>
</dbReference>
<evidence type="ECO:0000256" key="4">
    <source>
        <dbReference type="SAM" id="Phobius"/>
    </source>
</evidence>
<evidence type="ECO:0000313" key="6">
    <source>
        <dbReference type="Proteomes" id="UP000057389"/>
    </source>
</evidence>
<comment type="similarity">
    <text evidence="1 3">Belongs to the N-Me-Phe pilin family.</text>
</comment>
<dbReference type="PANTHER" id="PTHR30093:SF34">
    <property type="entry name" value="PREPILIN PEPTIDASE-DEPENDENT PROTEIN D"/>
    <property type="match status" value="1"/>
</dbReference>
<keyword evidence="6" id="KW-1185">Reference proteome</keyword>
<gene>
    <name evidence="5" type="ORF">APQ14_10930</name>
</gene>
<dbReference type="SUPFAM" id="SSF54523">
    <property type="entry name" value="Pili subunits"/>
    <property type="match status" value="1"/>
</dbReference>
<reference evidence="5 6" key="1">
    <citation type="submission" date="2015-11" db="EMBL/GenBank/DDBJ databases">
        <title>Draft WGS of Vibrio toranzoniae.</title>
        <authorList>
            <person name="Lasa A."/>
            <person name="Romalde J.L."/>
        </authorList>
    </citation>
    <scope>NUCLEOTIDE SEQUENCE [LARGE SCALE GENOMIC DNA]</scope>
    <source>
        <strain evidence="5 6">Vb 10.8</strain>
    </source>
</reference>
<dbReference type="GO" id="GO:0043107">
    <property type="term" value="P:type IV pilus-dependent motility"/>
    <property type="evidence" value="ECO:0007669"/>
    <property type="project" value="TreeGrafter"/>
</dbReference>
<dbReference type="Proteomes" id="UP000057389">
    <property type="component" value="Unassembled WGS sequence"/>
</dbReference>
<dbReference type="PANTHER" id="PTHR30093">
    <property type="entry name" value="GENERAL SECRETION PATHWAY PROTEIN G"/>
    <property type="match status" value="1"/>
</dbReference>
<dbReference type="OrthoDB" id="5918848at2"/>
<dbReference type="RefSeq" id="WP_060468582.1">
    <property type="nucleotide sequence ID" value="NZ_AP025514.1"/>
</dbReference>
<keyword evidence="2" id="KW-0488">Methylation</keyword>
<dbReference type="GeneID" id="300179376"/>
<dbReference type="InterPro" id="IPR045584">
    <property type="entry name" value="Pilin-like"/>
</dbReference>
<evidence type="ECO:0000313" key="5">
    <source>
        <dbReference type="EMBL" id="KWU00609.1"/>
    </source>
</evidence>
<evidence type="ECO:0000256" key="2">
    <source>
        <dbReference type="ARBA" id="ARBA00022481"/>
    </source>
</evidence>
<keyword evidence="4" id="KW-1133">Transmembrane helix</keyword>
<dbReference type="InterPro" id="IPR012902">
    <property type="entry name" value="N_methyl_site"/>
</dbReference>
<dbReference type="GO" id="GO:0007155">
    <property type="term" value="P:cell adhesion"/>
    <property type="evidence" value="ECO:0007669"/>
    <property type="project" value="InterPro"/>
</dbReference>
<evidence type="ECO:0000256" key="3">
    <source>
        <dbReference type="RuleBase" id="RU000389"/>
    </source>
</evidence>
<organism evidence="5 6">
    <name type="scientific">Vibrio toranzoniae</name>
    <dbReference type="NCBI Taxonomy" id="1194427"/>
    <lineage>
        <taxon>Bacteria</taxon>
        <taxon>Pseudomonadati</taxon>
        <taxon>Pseudomonadota</taxon>
        <taxon>Gammaproteobacteria</taxon>
        <taxon>Vibrionales</taxon>
        <taxon>Vibrionaceae</taxon>
        <taxon>Vibrio</taxon>
    </lineage>
</organism>
<dbReference type="NCBIfam" id="TIGR02532">
    <property type="entry name" value="IV_pilin_GFxxxE"/>
    <property type="match status" value="1"/>
</dbReference>
<keyword evidence="4" id="KW-0472">Membrane</keyword>
<keyword evidence="4" id="KW-0812">Transmembrane</keyword>
<accession>A0A109D833</accession>
<evidence type="ECO:0000256" key="1">
    <source>
        <dbReference type="ARBA" id="ARBA00005233"/>
    </source>
</evidence>
<name>A0A109D833_9VIBR</name>
<dbReference type="AlphaFoldDB" id="A0A109D833"/>
<dbReference type="InterPro" id="IPR001082">
    <property type="entry name" value="Pilin"/>
</dbReference>
<sequence>MNNKRTNQKGFTLIELMIVVAVIGVLSAIAVPQYQNYVKKSALGTALASVTAYKTIIEDNIAFENQFPTISAAFGIGTINATSGGVDTTQTVVAEIREGSGTGTKVQLSRDSDGLWTCGHSQSDIKLTGCEYDSAI</sequence>
<dbReference type="PROSITE" id="PS00409">
    <property type="entry name" value="PROKAR_NTER_METHYL"/>
    <property type="match status" value="1"/>
</dbReference>
<dbReference type="Pfam" id="PF07963">
    <property type="entry name" value="N_methyl"/>
    <property type="match status" value="1"/>
</dbReference>
<dbReference type="Gene3D" id="3.30.700.10">
    <property type="entry name" value="Glycoprotein, Type 4 Pilin"/>
    <property type="match status" value="1"/>
</dbReference>
<protein>
    <submittedName>
        <fullName evidence="5">Pilin</fullName>
    </submittedName>
</protein>
<dbReference type="GO" id="GO:0044096">
    <property type="term" value="C:type IV pilus"/>
    <property type="evidence" value="ECO:0007669"/>
    <property type="project" value="TreeGrafter"/>
</dbReference>
<comment type="caution">
    <text evidence="5">The sequence shown here is derived from an EMBL/GenBank/DDBJ whole genome shotgun (WGS) entry which is preliminary data.</text>
</comment>
<feature type="transmembrane region" description="Helical" evidence="4">
    <location>
        <begin position="12"/>
        <end position="31"/>
    </location>
</feature>
<dbReference type="EMBL" id="LMXU01000022">
    <property type="protein sequence ID" value="KWU00609.1"/>
    <property type="molecule type" value="Genomic_DNA"/>
</dbReference>
<proteinExistence type="inferred from homology"/>
<keyword evidence="3" id="KW-0281">Fimbrium</keyword>